<name>A0A0F0IIE6_ASPPU</name>
<dbReference type="SMART" id="SM00086">
    <property type="entry name" value="PAC"/>
    <property type="match status" value="1"/>
</dbReference>
<dbReference type="Gene3D" id="3.30.450.20">
    <property type="entry name" value="PAS domain"/>
    <property type="match status" value="1"/>
</dbReference>
<evidence type="ECO:0000259" key="5">
    <source>
        <dbReference type="PROSITE" id="PS50113"/>
    </source>
</evidence>
<feature type="compositionally biased region" description="Pro residues" evidence="4">
    <location>
        <begin position="974"/>
        <end position="985"/>
    </location>
</feature>
<dbReference type="OrthoDB" id="447251at2759"/>
<feature type="region of interest" description="Disordered" evidence="4">
    <location>
        <begin position="889"/>
        <end position="1028"/>
    </location>
</feature>
<dbReference type="STRING" id="1403190.A0A0F0IIE6"/>
<comment type="caution">
    <text evidence="6">The sequence shown here is derived from an EMBL/GenBank/DDBJ whole genome shotgun (WGS) entry which is preliminary data.</text>
</comment>
<dbReference type="PANTHER" id="PTHR47429">
    <property type="entry name" value="PROTEIN TWIN LOV 1"/>
    <property type="match status" value="1"/>
</dbReference>
<feature type="compositionally biased region" description="Basic residues" evidence="4">
    <location>
        <begin position="1235"/>
        <end position="1244"/>
    </location>
</feature>
<feature type="compositionally biased region" description="Basic and acidic residues" evidence="4">
    <location>
        <begin position="1170"/>
        <end position="1179"/>
    </location>
</feature>
<feature type="compositionally biased region" description="Pro residues" evidence="4">
    <location>
        <begin position="1296"/>
        <end position="1307"/>
    </location>
</feature>
<sequence>MERYTCFDADSLRSYTSTVALDDYPPSNPPEKLITSFPRPPSGARNLDNVAASSPRASIKTLRRNYMVHELPLLQEPNPWDGSDQFHPIQEAGCSYDLIVPFDDSCETPLHSLERLADIMFSPEHMLSILNNPRYLARFREFLLEERPRSLELLTYYLNTRKALQAIEYANALVRCAVDLPPSAIAVTEQVGESCNPALQRRVHEALQALTDEELPAFITSRCIGITSRVVEERVRGTLPRKFQGTSDALAEVFCLTDPSRRDNPIIFASEEFHRTTQYGMDYVLGRNCRFLQGPKTNLNSVRRIREAIEAGRHHSELFLNYRRDGSPFMNLLQCSPLCDSQGTVRYFVGAQIDVSGLAMEGAQMDSLCALLNRQKNKETASDAEDGEMKEDVRPDEFRELSELFSPQELNVVHQVGGNLFKPVPAVFDRYGKGHSRTWSTADTVEMEAIREREIKTTLFRGSLTGVYENYLLVRPYPSLRILFTSPALQIPGILQSSFLSRIGGSPLVREELLDAFMAGRSVTARVKWVTRFNPQGRDRWVHTPKSAQFLRRRSARAGQSRPIATATRSRVTRSRPATQHKGLSVVIPVKADLNKKKKVGKKRTDNRVSVEIANKSPWSTIDIASQALDFEEGGEWNDLDSELQDEPEDEQMNGEQTASKDVIPPDPFLPNDIRVTQARAAYDAGQYRSLKAAAAAWGISQTILKHRAKGPRPSRREAAQSLQKLDATDEDSISKEALRRVEEDDRRPTNVLIWEVANDLYRDKCGHLGIEFQPIGSQWPQRFLIRNPDFRKTWSQLIEARKAPPRAPRPGVSAGPHSWRFAEDASSIVNDDFSNFDIPKTEAECATYFRQIRSGPAATAVRIQRFLTHLLVEQAKSVDMLSRVRKALEEPEQPNETAPQMATRETPKQTGHTQGFVAAPASDSRQPPATTASTPIVGTGVGNSTAASSQSSPSTSQPPTDNIPQRQEAQVPQVPPNTANPPPKASMRSEERATMARQASSASLPLPTNPLAQLQPSQDALNTASSTPILSNASSTYTSTPSRPSITTFQQFSRNHISQPSQPPDQQDAREPQQPQGTSDSTPVIGNALGNTAAPLQSSMESFQSSSAQDPSLPLQSPHTQEAQRDEATADSNPTLDNASPAHPSQTFHSTLSSYQPSTTSILQLLHHSEPQQSHEPENSEDAANSWSLLGNSPPSHAPASLETLLSSFQTYPTTHVRQSPQSRRAQGPQKPQKPPKPRKPSQPRKPQQPRARNPQQPQPQQPQQSQQPHYQQQQQQQQSQPEHQQQQSLQLPQPSEPSQPLQPPESPHRSSNHMASSMAPFTGWGSGALSTTSSSPYHSGNFTTSYGSSQPTRPQYYPNEYLLRTAVDQSSKRRRIDDPIHSINHPGYQ</sequence>
<feature type="region of interest" description="Disordered" evidence="4">
    <location>
        <begin position="638"/>
        <end position="668"/>
    </location>
</feature>
<feature type="region of interest" description="Disordered" evidence="4">
    <location>
        <begin position="553"/>
        <end position="584"/>
    </location>
</feature>
<dbReference type="PANTHER" id="PTHR47429:SF9">
    <property type="entry name" value="PAS DOMAIN-CONTAINING PROTEIN"/>
    <property type="match status" value="1"/>
</dbReference>
<dbReference type="Pfam" id="PF13426">
    <property type="entry name" value="PAS_9"/>
    <property type="match status" value="1"/>
</dbReference>
<reference evidence="6 7" key="1">
    <citation type="submission" date="2015-02" db="EMBL/GenBank/DDBJ databases">
        <title>Draft genome sequence of Aspergillus parasiticus SU-1.</title>
        <authorList>
            <person name="Yu J."/>
            <person name="Fedorova N."/>
            <person name="Yin Y."/>
            <person name="Losada L."/>
            <person name="Zafar N."/>
            <person name="Taujale R."/>
            <person name="Ehrlich K.C."/>
            <person name="Bhatnagar D."/>
            <person name="Cleveland T.E."/>
            <person name="Bennett J.W."/>
            <person name="Nierman W.C."/>
        </authorList>
    </citation>
    <scope>NUCLEOTIDE SEQUENCE [LARGE SCALE GENOMIC DNA]</scope>
    <source>
        <strain evidence="7">ATCC 56775 / NRRL 5862 / SRRC 143 / SU-1</strain>
    </source>
</reference>
<evidence type="ECO:0000256" key="4">
    <source>
        <dbReference type="SAM" id="MobiDB-lite"/>
    </source>
</evidence>
<feature type="compositionally biased region" description="Low complexity" evidence="4">
    <location>
        <begin position="565"/>
        <end position="578"/>
    </location>
</feature>
<feature type="region of interest" description="Disordered" evidence="4">
    <location>
        <begin position="708"/>
        <end position="732"/>
    </location>
</feature>
<feature type="region of interest" description="Disordered" evidence="4">
    <location>
        <begin position="1170"/>
        <end position="1391"/>
    </location>
</feature>
<keyword evidence="1" id="KW-0285">Flavoprotein</keyword>
<dbReference type="Proteomes" id="UP000033540">
    <property type="component" value="Unassembled WGS sequence"/>
</dbReference>
<feature type="compositionally biased region" description="Acidic residues" evidence="4">
    <location>
        <begin position="638"/>
        <end position="653"/>
    </location>
</feature>
<keyword evidence="3" id="KW-0157">Chromophore</keyword>
<dbReference type="NCBIfam" id="TIGR00229">
    <property type="entry name" value="sensory_box"/>
    <property type="match status" value="1"/>
</dbReference>
<feature type="compositionally biased region" description="Low complexity" evidence="4">
    <location>
        <begin position="1098"/>
        <end position="1110"/>
    </location>
</feature>
<feature type="compositionally biased region" description="Low complexity" evidence="4">
    <location>
        <begin position="945"/>
        <end position="961"/>
    </location>
</feature>
<dbReference type="EMBL" id="JZEE01000188">
    <property type="protein sequence ID" value="KJK67574.1"/>
    <property type="molecule type" value="Genomic_DNA"/>
</dbReference>
<feature type="compositionally biased region" description="Polar residues" evidence="4">
    <location>
        <begin position="1330"/>
        <end position="1355"/>
    </location>
</feature>
<dbReference type="InterPro" id="IPR000700">
    <property type="entry name" value="PAS-assoc_C"/>
</dbReference>
<feature type="compositionally biased region" description="Polar residues" evidence="4">
    <location>
        <begin position="1011"/>
        <end position="1028"/>
    </location>
</feature>
<evidence type="ECO:0000256" key="1">
    <source>
        <dbReference type="ARBA" id="ARBA00022630"/>
    </source>
</evidence>
<dbReference type="InterPro" id="IPR001610">
    <property type="entry name" value="PAC"/>
</dbReference>
<dbReference type="PROSITE" id="PS50113">
    <property type="entry name" value="PAC"/>
    <property type="match status" value="1"/>
</dbReference>
<gene>
    <name evidence="6" type="ORF">P875_00117004</name>
</gene>
<proteinExistence type="predicted"/>
<dbReference type="SUPFAM" id="SSF55785">
    <property type="entry name" value="PYP-like sensor domain (PAS domain)"/>
    <property type="match status" value="1"/>
</dbReference>
<feature type="compositionally biased region" description="Polar residues" evidence="4">
    <location>
        <begin position="1131"/>
        <end position="1157"/>
    </location>
</feature>
<evidence type="ECO:0000256" key="2">
    <source>
        <dbReference type="ARBA" id="ARBA00022643"/>
    </source>
</evidence>
<feature type="compositionally biased region" description="Low complexity" evidence="4">
    <location>
        <begin position="1263"/>
        <end position="1295"/>
    </location>
</feature>
<feature type="compositionally biased region" description="Polar residues" evidence="4">
    <location>
        <begin position="1183"/>
        <end position="1196"/>
    </location>
</feature>
<feature type="domain" description="PAC" evidence="5">
    <location>
        <begin position="314"/>
        <end position="367"/>
    </location>
</feature>
<organism evidence="6 7">
    <name type="scientific">Aspergillus parasiticus (strain ATCC 56775 / NRRL 5862 / SRRC 143 / SU-1)</name>
    <dbReference type="NCBI Taxonomy" id="1403190"/>
    <lineage>
        <taxon>Eukaryota</taxon>
        <taxon>Fungi</taxon>
        <taxon>Dikarya</taxon>
        <taxon>Ascomycota</taxon>
        <taxon>Pezizomycotina</taxon>
        <taxon>Eurotiomycetes</taxon>
        <taxon>Eurotiomycetidae</taxon>
        <taxon>Eurotiales</taxon>
        <taxon>Aspergillaceae</taxon>
        <taxon>Aspergillus</taxon>
        <taxon>Aspergillus subgen. Circumdati</taxon>
    </lineage>
</organism>
<evidence type="ECO:0000313" key="7">
    <source>
        <dbReference type="Proteomes" id="UP000033540"/>
    </source>
</evidence>
<feature type="compositionally biased region" description="Polar residues" evidence="4">
    <location>
        <begin position="1074"/>
        <end position="1085"/>
    </location>
</feature>
<feature type="compositionally biased region" description="Low complexity" evidence="4">
    <location>
        <begin position="1246"/>
        <end position="1257"/>
    </location>
</feature>
<evidence type="ECO:0000313" key="6">
    <source>
        <dbReference type="EMBL" id="KJK67574.1"/>
    </source>
</evidence>
<feature type="region of interest" description="Disordered" evidence="4">
    <location>
        <begin position="1055"/>
        <end position="1157"/>
    </location>
</feature>
<accession>A0A0F0IIE6</accession>
<feature type="compositionally biased region" description="Polar residues" evidence="4">
    <location>
        <begin position="1205"/>
        <end position="1226"/>
    </location>
</feature>
<keyword evidence="2" id="KW-0288">FMN</keyword>
<evidence type="ECO:0000256" key="3">
    <source>
        <dbReference type="ARBA" id="ARBA00022991"/>
    </source>
</evidence>
<protein>
    <submittedName>
        <fullName evidence="6">PAS domain protein</fullName>
    </submittedName>
</protein>
<dbReference type="InterPro" id="IPR000014">
    <property type="entry name" value="PAS"/>
</dbReference>
<dbReference type="GO" id="GO:0005634">
    <property type="term" value="C:nucleus"/>
    <property type="evidence" value="ECO:0007669"/>
    <property type="project" value="TreeGrafter"/>
</dbReference>
<dbReference type="InterPro" id="IPR035965">
    <property type="entry name" value="PAS-like_dom_sf"/>
</dbReference>
<feature type="compositionally biased region" description="Polar residues" evidence="4">
    <location>
        <begin position="924"/>
        <end position="937"/>
    </location>
</feature>